<dbReference type="Proteomes" id="UP001161422">
    <property type="component" value="Unassembled WGS sequence"/>
</dbReference>
<evidence type="ECO:0000313" key="1">
    <source>
        <dbReference type="EMBL" id="GLP96120.1"/>
    </source>
</evidence>
<reference evidence="1" key="2">
    <citation type="submission" date="2023-01" db="EMBL/GenBank/DDBJ databases">
        <title>Draft genome sequence of Paraferrimonas sedimenticola strain NBRC 101628.</title>
        <authorList>
            <person name="Sun Q."/>
            <person name="Mori K."/>
        </authorList>
    </citation>
    <scope>NUCLEOTIDE SEQUENCE</scope>
    <source>
        <strain evidence="1">NBRC 101628</strain>
    </source>
</reference>
<organism evidence="1 2">
    <name type="scientific">Paraferrimonas sedimenticola</name>
    <dbReference type="NCBI Taxonomy" id="375674"/>
    <lineage>
        <taxon>Bacteria</taxon>
        <taxon>Pseudomonadati</taxon>
        <taxon>Pseudomonadota</taxon>
        <taxon>Gammaproteobacteria</taxon>
        <taxon>Alteromonadales</taxon>
        <taxon>Ferrimonadaceae</taxon>
        <taxon>Paraferrimonas</taxon>
    </lineage>
</organism>
<protein>
    <submittedName>
        <fullName evidence="1">Uncharacterized protein</fullName>
    </submittedName>
</protein>
<accession>A0AA37RVH9</accession>
<reference evidence="1" key="1">
    <citation type="journal article" date="2014" name="Int. J. Syst. Evol. Microbiol.">
        <title>Complete genome sequence of Corynebacterium casei LMG S-19264T (=DSM 44701T), isolated from a smear-ripened cheese.</title>
        <authorList>
            <consortium name="US DOE Joint Genome Institute (JGI-PGF)"/>
            <person name="Walter F."/>
            <person name="Albersmeier A."/>
            <person name="Kalinowski J."/>
            <person name="Ruckert C."/>
        </authorList>
    </citation>
    <scope>NUCLEOTIDE SEQUENCE</scope>
    <source>
        <strain evidence="1">NBRC 101628</strain>
    </source>
</reference>
<gene>
    <name evidence="1" type="ORF">GCM10007895_14260</name>
</gene>
<comment type="caution">
    <text evidence="1">The sequence shown here is derived from an EMBL/GenBank/DDBJ whole genome shotgun (WGS) entry which is preliminary data.</text>
</comment>
<dbReference type="EMBL" id="BSNC01000004">
    <property type="protein sequence ID" value="GLP96120.1"/>
    <property type="molecule type" value="Genomic_DNA"/>
</dbReference>
<proteinExistence type="predicted"/>
<sequence>MMLRLITLILWCVPFAALSHSQTPARISGKVIVTPEFGVKITLANRNAFPQVYEILVNDKVLGEVFLPPQELRELSVILKADKCGLWDTKTIASHSKLSEHQSVRTRITTRVEYFSPCVIKPETNAESRQ</sequence>
<dbReference type="AlphaFoldDB" id="A0AA37RVH9"/>
<evidence type="ECO:0000313" key="2">
    <source>
        <dbReference type="Proteomes" id="UP001161422"/>
    </source>
</evidence>
<dbReference type="RefSeq" id="WP_141237364.1">
    <property type="nucleotide sequence ID" value="NZ_BSNC01000004.1"/>
</dbReference>
<keyword evidence="2" id="KW-1185">Reference proteome</keyword>
<name>A0AA37RVH9_9GAMM</name>